<accession>Q9G892</accession>
<dbReference type="GO" id="GO:0006412">
    <property type="term" value="P:translation"/>
    <property type="evidence" value="ECO:0007669"/>
    <property type="project" value="InterPro"/>
</dbReference>
<comment type="similarity">
    <text evidence="1">Belongs to the universal ribosomal protein uS14 family.</text>
</comment>
<dbReference type="NCBIfam" id="NF006477">
    <property type="entry name" value="PRK08881.1"/>
    <property type="match status" value="1"/>
</dbReference>
<dbReference type="Gene3D" id="1.10.287.1480">
    <property type="match status" value="1"/>
</dbReference>
<evidence type="ECO:0000313" key="4">
    <source>
        <dbReference type="EMBL" id="AAG13681.1"/>
    </source>
</evidence>
<dbReference type="PANTHER" id="PTHR19836">
    <property type="entry name" value="30S RIBOSOMAL PROTEIN S14"/>
    <property type="match status" value="1"/>
</dbReference>
<evidence type="ECO:0000256" key="2">
    <source>
        <dbReference type="ARBA" id="ARBA00022980"/>
    </source>
</evidence>
<dbReference type="SUPFAM" id="SSF57716">
    <property type="entry name" value="Glucocorticoid receptor-like (DNA-binding domain)"/>
    <property type="match status" value="1"/>
</dbReference>
<protein>
    <submittedName>
        <fullName evidence="4">Ribosomal protein S14</fullName>
    </submittedName>
</protein>
<organism evidence="4">
    <name type="scientific">Malawimonas jakobiformis</name>
    <name type="common">Flagellated protozoan</name>
    <dbReference type="NCBI Taxonomy" id="136089"/>
    <lineage>
        <taxon>Eukaryota</taxon>
        <taxon>Malawimonadida</taxon>
        <taxon>Malawimonadidae</taxon>
        <taxon>Malawimonas</taxon>
    </lineage>
</organism>
<keyword evidence="2 4" id="KW-0689">Ribosomal protein</keyword>
<dbReference type="InterPro" id="IPR018271">
    <property type="entry name" value="Ribosomal_uS14_CS"/>
</dbReference>
<dbReference type="EMBL" id="AF295546">
    <property type="protein sequence ID" value="AAG13681.1"/>
    <property type="molecule type" value="Genomic_DNA"/>
</dbReference>
<dbReference type="AlphaFoldDB" id="Q9G892"/>
<dbReference type="RefSeq" id="NP_066314.1">
    <property type="nucleotide sequence ID" value="NC_002553.1"/>
</dbReference>
<dbReference type="Pfam" id="PF00253">
    <property type="entry name" value="Ribosomal_S14"/>
    <property type="match status" value="1"/>
</dbReference>
<dbReference type="PANTHER" id="PTHR19836:SF19">
    <property type="entry name" value="SMALL RIBOSOMAL SUBUNIT PROTEIN US14M"/>
    <property type="match status" value="1"/>
</dbReference>
<reference evidence="4" key="1">
    <citation type="submission" date="2000-08" db="EMBL/GenBank/DDBJ databases">
        <title>Comparative analysis of mitochondrial genomes of the ancient jakobid protists.</title>
        <authorList>
            <person name="Burger G."/>
            <person name="O'Kelly C.J."/>
            <person name="Gray W.M."/>
        </authorList>
    </citation>
    <scope>NUCLEOTIDE SEQUENCE</scope>
    <source>
        <strain evidence="4">ATCC 50310</strain>
    </source>
</reference>
<dbReference type="PROSITE" id="PS00527">
    <property type="entry name" value="RIBOSOMAL_S14"/>
    <property type="match status" value="1"/>
</dbReference>
<evidence type="ECO:0000256" key="1">
    <source>
        <dbReference type="ARBA" id="ARBA00009083"/>
    </source>
</evidence>
<dbReference type="FunFam" id="1.10.287.1480:FF:000001">
    <property type="entry name" value="30S ribosomal protein S14"/>
    <property type="match status" value="1"/>
</dbReference>
<name>Q9G892_MALJA</name>
<keyword evidence="4" id="KW-0496">Mitochondrion</keyword>
<keyword evidence="3" id="KW-0687">Ribonucleoprotein</keyword>
<evidence type="ECO:0000256" key="3">
    <source>
        <dbReference type="ARBA" id="ARBA00023274"/>
    </source>
</evidence>
<proteinExistence type="inferred from homology"/>
<dbReference type="InterPro" id="IPR001209">
    <property type="entry name" value="Ribosomal_uS14"/>
</dbReference>
<gene>
    <name evidence="4" type="primary">rps14</name>
</gene>
<dbReference type="GeneID" id="801299"/>
<geneLocation type="mitochondrion" evidence="4"/>
<dbReference type="GO" id="GO:0003735">
    <property type="term" value="F:structural constituent of ribosome"/>
    <property type="evidence" value="ECO:0007669"/>
    <property type="project" value="InterPro"/>
</dbReference>
<sequence>MKYLIKKDNQRRNIFKKFELKRLYLKYIIYNDSISKEVRTNAMILLNKLPKNSSNIRIHNRCVITGRPKAIYRDFRLSRMILRDYAHNGLLPGIIKSSW</sequence>
<dbReference type="GO" id="GO:0005763">
    <property type="term" value="C:mitochondrial small ribosomal subunit"/>
    <property type="evidence" value="ECO:0007669"/>
    <property type="project" value="TreeGrafter"/>
</dbReference>